<dbReference type="EMBL" id="LHXV01000025">
    <property type="protein sequence ID" value="KXB01119.1"/>
    <property type="molecule type" value="Genomic_DNA"/>
</dbReference>
<evidence type="ECO:0000313" key="1">
    <source>
        <dbReference type="EMBL" id="KXB01119.1"/>
    </source>
</evidence>
<name>A0A133V3V8_9EURY</name>
<reference evidence="1 2" key="1">
    <citation type="journal article" date="2016" name="Sci. Rep.">
        <title>Metabolic traits of an uncultured archaeal lineage -MSBL1- from brine pools of the Red Sea.</title>
        <authorList>
            <person name="Mwirichia R."/>
            <person name="Alam I."/>
            <person name="Rashid M."/>
            <person name="Vinu M."/>
            <person name="Ba-Alawi W."/>
            <person name="Anthony Kamau A."/>
            <person name="Kamanda Ngugi D."/>
            <person name="Goker M."/>
            <person name="Klenk H.P."/>
            <person name="Bajic V."/>
            <person name="Stingl U."/>
        </authorList>
    </citation>
    <scope>NUCLEOTIDE SEQUENCE [LARGE SCALE GENOMIC DNA]</scope>
    <source>
        <strain evidence="1">SCGC-AAA259O05</strain>
    </source>
</reference>
<protein>
    <submittedName>
        <fullName evidence="1">Uncharacterized protein</fullName>
    </submittedName>
</protein>
<sequence length="114" mass="13191">MKRNMKTFARAVRKGNKSKAEKIFEKVVQGNMKEETWEGYCRALRGIIEGLNSNNDLTLPKQIAENNLSLEKLEKLQIEMEEMSSQEFRPENEHGYTAAWSDVLQVIVEDAKEE</sequence>
<gene>
    <name evidence="1" type="ORF">AKJ41_02620</name>
</gene>
<organism evidence="1 2">
    <name type="scientific">candidate division MSBL1 archaeon SCGC-AAA259O05</name>
    <dbReference type="NCBI Taxonomy" id="1698271"/>
    <lineage>
        <taxon>Archaea</taxon>
        <taxon>Methanobacteriati</taxon>
        <taxon>Methanobacteriota</taxon>
        <taxon>candidate division MSBL1</taxon>
    </lineage>
</organism>
<proteinExistence type="predicted"/>
<accession>A0A133V3V8</accession>
<dbReference type="Proteomes" id="UP000070344">
    <property type="component" value="Unassembled WGS sequence"/>
</dbReference>
<dbReference type="AlphaFoldDB" id="A0A133V3V8"/>
<keyword evidence="2" id="KW-1185">Reference proteome</keyword>
<evidence type="ECO:0000313" key="2">
    <source>
        <dbReference type="Proteomes" id="UP000070344"/>
    </source>
</evidence>
<comment type="caution">
    <text evidence="1">The sequence shown here is derived from an EMBL/GenBank/DDBJ whole genome shotgun (WGS) entry which is preliminary data.</text>
</comment>